<dbReference type="GO" id="GO:1904680">
    <property type="term" value="F:peptide transmembrane transporter activity"/>
    <property type="evidence" value="ECO:0007669"/>
    <property type="project" value="TreeGrafter"/>
</dbReference>
<dbReference type="CDD" id="cd00995">
    <property type="entry name" value="PBP2_NikA_DppA_OppA_like"/>
    <property type="match status" value="1"/>
</dbReference>
<dbReference type="SUPFAM" id="SSF53850">
    <property type="entry name" value="Periplasmic binding protein-like II"/>
    <property type="match status" value="1"/>
</dbReference>
<dbReference type="PANTHER" id="PTHR30290">
    <property type="entry name" value="PERIPLASMIC BINDING COMPONENT OF ABC TRANSPORTER"/>
    <property type="match status" value="1"/>
</dbReference>
<sequence>MLRKAFTVLVVIALLLGGLTTVFAATPKSGGTLRIAASSLQSLQLYKTAANDITDSQSVIFDRLFILSKDNFKPIPSLAEGWTNPNPLTWVFSIRKGVLFHDDNSVFPKGTRREVTADDVVYSIGFMQKTSTAWTLGPITSVKALDRYTVEITTETPQPFLVNDPNRLCRMCIIPKEAIEKLGEDGFAKHPIGTGPYKFKSFSPDSGLLLVKNTSYYLPTYLDAVEFVVIPDPLAQSIALQSGEIDIIKHLFNLEMATSFEKNTKFDVVKSGGGSYRGIGFNTTIAPYNNPAVRKAISMLLDIDTAYKAVIGNHGERAYGQVPPWVPFGYDPSLKNLWSYDPAQGLKILAANGFKDQDGDGFLELNGKPFKIEIKTLPGSQVKTLTILATQLREKGINASVLTQDTAVWADDLVKGNTTVFFDYSFAGTTGFHSLFHGNMIGAANTHFYNNPEVNRLLDEALTKIKFDELSTLWKKAQRLVFEDTVGIPLYFEYSYSVVSKKVVDFVPPWGGLTLVSSENNVWLNK</sequence>
<accession>A0A644SWA3</accession>
<dbReference type="PANTHER" id="PTHR30290:SF9">
    <property type="entry name" value="OLIGOPEPTIDE-BINDING PROTEIN APPA"/>
    <property type="match status" value="1"/>
</dbReference>
<dbReference type="EMBL" id="VSSQ01000008">
    <property type="protein sequence ID" value="MPL58999.1"/>
    <property type="molecule type" value="Genomic_DNA"/>
</dbReference>
<evidence type="ECO:0000256" key="1">
    <source>
        <dbReference type="ARBA" id="ARBA00005695"/>
    </source>
</evidence>
<comment type="similarity">
    <text evidence="1">Belongs to the bacterial solute-binding protein 5 family.</text>
</comment>
<dbReference type="Pfam" id="PF00496">
    <property type="entry name" value="SBP_bac_5"/>
    <property type="match status" value="1"/>
</dbReference>
<protein>
    <submittedName>
        <fullName evidence="5">Oligopeptide-binding protein AppA</fullName>
    </submittedName>
</protein>
<keyword evidence="3" id="KW-0732">Signal</keyword>
<dbReference type="PIRSF" id="PIRSF002741">
    <property type="entry name" value="MppA"/>
    <property type="match status" value="1"/>
</dbReference>
<evidence type="ECO:0000313" key="5">
    <source>
        <dbReference type="EMBL" id="MPL58999.1"/>
    </source>
</evidence>
<dbReference type="AlphaFoldDB" id="A0A644SWA3"/>
<keyword evidence="2" id="KW-0813">Transport</keyword>
<reference evidence="5" key="1">
    <citation type="submission" date="2019-08" db="EMBL/GenBank/DDBJ databases">
        <authorList>
            <person name="Kucharzyk K."/>
            <person name="Murdoch R.W."/>
            <person name="Higgins S."/>
            <person name="Loffler F."/>
        </authorList>
    </citation>
    <scope>NUCLEOTIDE SEQUENCE</scope>
</reference>
<gene>
    <name evidence="5" type="primary">appA_1</name>
    <name evidence="5" type="ORF">SDC9_04547</name>
</gene>
<dbReference type="Gene3D" id="3.40.190.10">
    <property type="entry name" value="Periplasmic binding protein-like II"/>
    <property type="match status" value="1"/>
</dbReference>
<comment type="caution">
    <text evidence="5">The sequence shown here is derived from an EMBL/GenBank/DDBJ whole genome shotgun (WGS) entry which is preliminary data.</text>
</comment>
<organism evidence="5">
    <name type="scientific">bioreactor metagenome</name>
    <dbReference type="NCBI Taxonomy" id="1076179"/>
    <lineage>
        <taxon>unclassified sequences</taxon>
        <taxon>metagenomes</taxon>
        <taxon>ecological metagenomes</taxon>
    </lineage>
</organism>
<dbReference type="Gene3D" id="3.10.105.10">
    <property type="entry name" value="Dipeptide-binding Protein, Domain 3"/>
    <property type="match status" value="1"/>
</dbReference>
<dbReference type="InterPro" id="IPR030678">
    <property type="entry name" value="Peptide/Ni-bd"/>
</dbReference>
<proteinExistence type="inferred from homology"/>
<name>A0A644SWA3_9ZZZZ</name>
<dbReference type="GO" id="GO:0042597">
    <property type="term" value="C:periplasmic space"/>
    <property type="evidence" value="ECO:0007669"/>
    <property type="project" value="UniProtKB-ARBA"/>
</dbReference>
<dbReference type="InterPro" id="IPR000914">
    <property type="entry name" value="SBP_5_dom"/>
</dbReference>
<evidence type="ECO:0000256" key="3">
    <source>
        <dbReference type="ARBA" id="ARBA00022729"/>
    </source>
</evidence>
<evidence type="ECO:0000256" key="2">
    <source>
        <dbReference type="ARBA" id="ARBA00022448"/>
    </source>
</evidence>
<dbReference type="InterPro" id="IPR039424">
    <property type="entry name" value="SBP_5"/>
</dbReference>
<dbReference type="GO" id="GO:0015833">
    <property type="term" value="P:peptide transport"/>
    <property type="evidence" value="ECO:0007669"/>
    <property type="project" value="TreeGrafter"/>
</dbReference>
<evidence type="ECO:0000259" key="4">
    <source>
        <dbReference type="Pfam" id="PF00496"/>
    </source>
</evidence>
<dbReference type="GO" id="GO:0043190">
    <property type="term" value="C:ATP-binding cassette (ABC) transporter complex"/>
    <property type="evidence" value="ECO:0007669"/>
    <property type="project" value="InterPro"/>
</dbReference>
<feature type="domain" description="Solute-binding protein family 5" evidence="4">
    <location>
        <begin position="73"/>
        <end position="430"/>
    </location>
</feature>